<name>A0A369W184_9HYPH</name>
<dbReference type="Proteomes" id="UP000253759">
    <property type="component" value="Unassembled WGS sequence"/>
</dbReference>
<dbReference type="AlphaFoldDB" id="A0A369W184"/>
<dbReference type="EMBL" id="QQNH01000039">
    <property type="protein sequence ID" value="RDE07717.1"/>
    <property type="molecule type" value="Genomic_DNA"/>
</dbReference>
<proteinExistence type="predicted"/>
<gene>
    <name evidence="1" type="ORF">DVH29_15210</name>
</gene>
<keyword evidence="2" id="KW-1185">Reference proteome</keyword>
<evidence type="ECO:0000313" key="2">
    <source>
        <dbReference type="Proteomes" id="UP000253759"/>
    </source>
</evidence>
<reference evidence="2" key="1">
    <citation type="submission" date="2018-07" db="EMBL/GenBank/DDBJ databases">
        <authorList>
            <person name="Liu B.-T."/>
            <person name="Du Z."/>
        </authorList>
    </citation>
    <scope>NUCLEOTIDE SEQUENCE [LARGE SCALE GENOMIC DNA]</scope>
    <source>
        <strain evidence="2">XYN52</strain>
    </source>
</reference>
<organism evidence="1 2">
    <name type="scientific">Pelagibacterium lacus</name>
    <dbReference type="NCBI Taxonomy" id="2282655"/>
    <lineage>
        <taxon>Bacteria</taxon>
        <taxon>Pseudomonadati</taxon>
        <taxon>Pseudomonadota</taxon>
        <taxon>Alphaproteobacteria</taxon>
        <taxon>Hyphomicrobiales</taxon>
        <taxon>Devosiaceae</taxon>
        <taxon>Pelagibacterium</taxon>
    </lineage>
</organism>
<protein>
    <submittedName>
        <fullName evidence="1">Uncharacterized protein</fullName>
    </submittedName>
</protein>
<comment type="caution">
    <text evidence="1">The sequence shown here is derived from an EMBL/GenBank/DDBJ whole genome shotgun (WGS) entry which is preliminary data.</text>
</comment>
<evidence type="ECO:0000313" key="1">
    <source>
        <dbReference type="EMBL" id="RDE07717.1"/>
    </source>
</evidence>
<accession>A0A369W184</accession>
<sequence>MFGREDERLGHPLFTERWSNRKSFWIGVHAGRGLSAPAIERALGEQDTANVIAHMMNVWGFRLDGQKHTHGIVRVPVAALHRTLIAEEAVRRETDLPDLSRQILAGVAAGDLYKAVLDL</sequence>